<dbReference type="FunFam" id="3.30.540.10:FF:000003">
    <property type="entry name" value="Inositol-1-monophosphatase"/>
    <property type="match status" value="1"/>
</dbReference>
<keyword evidence="7" id="KW-1185">Reference proteome</keyword>
<dbReference type="EMBL" id="CP022657">
    <property type="protein sequence ID" value="ASS76413.1"/>
    <property type="molecule type" value="Genomic_DNA"/>
</dbReference>
<keyword evidence="4 5" id="KW-0460">Magnesium</keyword>
<reference evidence="6 7" key="1">
    <citation type="journal article" date="2015" name="Int. J. Syst. Evol. Microbiol.">
        <title>Tumebacillus algifaecis sp. nov., isolated from decomposing algal scum.</title>
        <authorList>
            <person name="Wu Y.F."/>
            <person name="Zhang B."/>
            <person name="Xing P."/>
            <person name="Wu Q.L."/>
            <person name="Liu S.J."/>
        </authorList>
    </citation>
    <scope>NUCLEOTIDE SEQUENCE [LARGE SCALE GENOMIC DNA]</scope>
    <source>
        <strain evidence="6 7">THMBR28</strain>
    </source>
</reference>
<feature type="binding site" evidence="5">
    <location>
        <position position="213"/>
    </location>
    <ligand>
        <name>Mg(2+)</name>
        <dbReference type="ChEBI" id="CHEBI:18420"/>
        <label>1</label>
        <note>catalytic</note>
    </ligand>
</feature>
<feature type="binding site" evidence="5">
    <location>
        <position position="70"/>
    </location>
    <ligand>
        <name>Mg(2+)</name>
        <dbReference type="ChEBI" id="CHEBI:18420"/>
        <label>1</label>
        <note>catalytic</note>
    </ligand>
</feature>
<evidence type="ECO:0000256" key="2">
    <source>
        <dbReference type="ARBA" id="ARBA00022723"/>
    </source>
</evidence>
<dbReference type="RefSeq" id="WP_094237646.1">
    <property type="nucleotide sequence ID" value="NZ_CP022657.1"/>
</dbReference>
<sequence>MQAMIEQVKRVAMEAATAAGKLAKSRFDGAFAVEEKDEHGDLVTEVDRLAEAIILEKIRAEFPEHGIRSEETGWSGVEGDYLWLVDPLDGTNNYAIGLPLYAVAITFFVQREAMVGVIYDSVQDKLYLAERGKGATCNGQPLRIKAPKAGRKLTLGWIQGHIVQKEERAMRLKHHLDLTAKRVLRVWAPTLVWCMMARGDLDGVVLYNSEGDDLYAGLLLLQEAGGLVIDFDGEPFAGMHAEPYLVGCHPDKRNELLAVVQEGLLHT</sequence>
<dbReference type="AlphaFoldDB" id="A0A223D4Q0"/>
<feature type="binding site" evidence="5">
    <location>
        <position position="89"/>
    </location>
    <ligand>
        <name>Mg(2+)</name>
        <dbReference type="ChEBI" id="CHEBI:18420"/>
        <label>1</label>
        <note>catalytic</note>
    </ligand>
</feature>
<feature type="binding site" evidence="5">
    <location>
        <position position="86"/>
    </location>
    <ligand>
        <name>Mg(2+)</name>
        <dbReference type="ChEBI" id="CHEBI:18420"/>
        <label>1</label>
        <note>catalytic</note>
    </ligand>
</feature>
<evidence type="ECO:0000313" key="7">
    <source>
        <dbReference type="Proteomes" id="UP000214688"/>
    </source>
</evidence>
<accession>A0A223D4Q0</accession>
<evidence type="ECO:0000256" key="1">
    <source>
        <dbReference type="ARBA" id="ARBA00001946"/>
    </source>
</evidence>
<keyword evidence="2 5" id="KW-0479">Metal-binding</keyword>
<comment type="cofactor">
    <cofactor evidence="1 5">
        <name>Mg(2+)</name>
        <dbReference type="ChEBI" id="CHEBI:18420"/>
    </cofactor>
</comment>
<dbReference type="GO" id="GO:0006020">
    <property type="term" value="P:inositol metabolic process"/>
    <property type="evidence" value="ECO:0007669"/>
    <property type="project" value="TreeGrafter"/>
</dbReference>
<dbReference type="Gene3D" id="3.30.540.10">
    <property type="entry name" value="Fructose-1,6-Bisphosphatase, subunit A, domain 1"/>
    <property type="match status" value="1"/>
</dbReference>
<dbReference type="PANTHER" id="PTHR20854">
    <property type="entry name" value="INOSITOL MONOPHOSPHATASE"/>
    <property type="match status" value="1"/>
</dbReference>
<dbReference type="Gene3D" id="3.40.190.80">
    <property type="match status" value="1"/>
</dbReference>
<dbReference type="GO" id="GO:0007165">
    <property type="term" value="P:signal transduction"/>
    <property type="evidence" value="ECO:0007669"/>
    <property type="project" value="TreeGrafter"/>
</dbReference>
<keyword evidence="3" id="KW-0378">Hydrolase</keyword>
<dbReference type="SUPFAM" id="SSF56655">
    <property type="entry name" value="Carbohydrate phosphatase"/>
    <property type="match status" value="1"/>
</dbReference>
<gene>
    <name evidence="6" type="ORF">CIG75_16590</name>
</gene>
<evidence type="ECO:0000256" key="4">
    <source>
        <dbReference type="ARBA" id="ARBA00022842"/>
    </source>
</evidence>
<dbReference type="PRINTS" id="PR00377">
    <property type="entry name" value="IMPHPHTASES"/>
</dbReference>
<dbReference type="GO" id="GO:0046872">
    <property type="term" value="F:metal ion binding"/>
    <property type="evidence" value="ECO:0007669"/>
    <property type="project" value="UniProtKB-KW"/>
</dbReference>
<evidence type="ECO:0000313" key="6">
    <source>
        <dbReference type="EMBL" id="ASS76413.1"/>
    </source>
</evidence>
<dbReference type="OrthoDB" id="9772456at2"/>
<proteinExistence type="predicted"/>
<dbReference type="Proteomes" id="UP000214688">
    <property type="component" value="Chromosome"/>
</dbReference>
<dbReference type="InterPro" id="IPR000760">
    <property type="entry name" value="Inositol_monophosphatase-like"/>
</dbReference>
<name>A0A223D4Q0_9BACL</name>
<evidence type="ECO:0000256" key="5">
    <source>
        <dbReference type="PIRSR" id="PIRSR600760-2"/>
    </source>
</evidence>
<evidence type="ECO:0000256" key="3">
    <source>
        <dbReference type="ARBA" id="ARBA00022801"/>
    </source>
</evidence>
<feature type="binding site" evidence="5">
    <location>
        <position position="88"/>
    </location>
    <ligand>
        <name>Mg(2+)</name>
        <dbReference type="ChEBI" id="CHEBI:18420"/>
        <label>1</label>
        <note>catalytic</note>
    </ligand>
</feature>
<dbReference type="PANTHER" id="PTHR20854:SF4">
    <property type="entry name" value="INOSITOL-1-MONOPHOSPHATASE-RELATED"/>
    <property type="match status" value="1"/>
</dbReference>
<dbReference type="GO" id="GO:0008934">
    <property type="term" value="F:inositol monophosphate 1-phosphatase activity"/>
    <property type="evidence" value="ECO:0007669"/>
    <property type="project" value="TreeGrafter"/>
</dbReference>
<dbReference type="Pfam" id="PF00459">
    <property type="entry name" value="Inositol_P"/>
    <property type="match status" value="1"/>
</dbReference>
<dbReference type="KEGG" id="tab:CIG75_16590"/>
<protein>
    <submittedName>
        <fullName evidence="6">Inositol monophosphatase</fullName>
    </submittedName>
</protein>
<organism evidence="6 7">
    <name type="scientific">Tumebacillus algifaecis</name>
    <dbReference type="NCBI Taxonomy" id="1214604"/>
    <lineage>
        <taxon>Bacteria</taxon>
        <taxon>Bacillati</taxon>
        <taxon>Bacillota</taxon>
        <taxon>Bacilli</taxon>
        <taxon>Bacillales</taxon>
        <taxon>Alicyclobacillaceae</taxon>
        <taxon>Tumebacillus</taxon>
    </lineage>
</organism>